<dbReference type="CDD" id="cd04301">
    <property type="entry name" value="NAT_SF"/>
    <property type="match status" value="2"/>
</dbReference>
<dbReference type="InterPro" id="IPR000182">
    <property type="entry name" value="GNAT_dom"/>
</dbReference>
<dbReference type="InterPro" id="IPR016181">
    <property type="entry name" value="Acyl_CoA_acyltransferase"/>
</dbReference>
<dbReference type="EC" id="2.3.1.-" evidence="2"/>
<dbReference type="GO" id="GO:0016746">
    <property type="term" value="F:acyltransferase activity"/>
    <property type="evidence" value="ECO:0007669"/>
    <property type="project" value="UniProtKB-KW"/>
</dbReference>
<dbReference type="InterPro" id="IPR050276">
    <property type="entry name" value="MshD_Acetyltransferase"/>
</dbReference>
<dbReference type="EMBL" id="JBHSJC010000001">
    <property type="protein sequence ID" value="MFC4829183.1"/>
    <property type="molecule type" value="Genomic_DNA"/>
</dbReference>
<dbReference type="PROSITE" id="PS51186">
    <property type="entry name" value="GNAT"/>
    <property type="match status" value="2"/>
</dbReference>
<comment type="caution">
    <text evidence="2">The sequence shown here is derived from an EMBL/GenBank/DDBJ whole genome shotgun (WGS) entry which is preliminary data.</text>
</comment>
<feature type="domain" description="N-acetyltransferase" evidence="1">
    <location>
        <begin position="31"/>
        <end position="195"/>
    </location>
</feature>
<dbReference type="RefSeq" id="WP_204392693.1">
    <property type="nucleotide sequence ID" value="NZ_JAFBBW010000001.1"/>
</dbReference>
<gene>
    <name evidence="2" type="ORF">ACFPER_10300</name>
</gene>
<dbReference type="Gene3D" id="3.40.630.30">
    <property type="match status" value="1"/>
</dbReference>
<feature type="domain" description="N-acetyltransferase" evidence="1">
    <location>
        <begin position="198"/>
        <end position="354"/>
    </location>
</feature>
<accession>A0ABV9R7B4</accession>
<dbReference type="SUPFAM" id="SSF55729">
    <property type="entry name" value="Acyl-CoA N-acyltransferases (Nat)"/>
    <property type="match status" value="2"/>
</dbReference>
<name>A0ABV9R7B4_9MICO</name>
<dbReference type="PANTHER" id="PTHR43617:SF20">
    <property type="entry name" value="N-ALPHA-ACETYLTRANSFERASE RIMI"/>
    <property type="match status" value="1"/>
</dbReference>
<keyword evidence="2" id="KW-0012">Acyltransferase</keyword>
<organism evidence="2 3">
    <name type="scientific">Agromyces aurantiacus</name>
    <dbReference type="NCBI Taxonomy" id="165814"/>
    <lineage>
        <taxon>Bacteria</taxon>
        <taxon>Bacillati</taxon>
        <taxon>Actinomycetota</taxon>
        <taxon>Actinomycetes</taxon>
        <taxon>Micrococcales</taxon>
        <taxon>Microbacteriaceae</taxon>
        <taxon>Agromyces</taxon>
    </lineage>
</organism>
<protein>
    <submittedName>
        <fullName evidence="2">GNAT family N-acetyltransferase</fullName>
        <ecNumber evidence="2">2.3.1.-</ecNumber>
    </submittedName>
</protein>
<dbReference type="Pfam" id="PF00583">
    <property type="entry name" value="Acetyltransf_1"/>
    <property type="match status" value="1"/>
</dbReference>
<dbReference type="Proteomes" id="UP001595960">
    <property type="component" value="Unassembled WGS sequence"/>
</dbReference>
<evidence type="ECO:0000313" key="2">
    <source>
        <dbReference type="EMBL" id="MFC4829183.1"/>
    </source>
</evidence>
<keyword evidence="3" id="KW-1185">Reference proteome</keyword>
<dbReference type="PANTHER" id="PTHR43617">
    <property type="entry name" value="L-AMINO ACID N-ACETYLTRANSFERASE"/>
    <property type="match status" value="1"/>
</dbReference>
<evidence type="ECO:0000313" key="3">
    <source>
        <dbReference type="Proteomes" id="UP001595960"/>
    </source>
</evidence>
<proteinExistence type="predicted"/>
<keyword evidence="2" id="KW-0808">Transferase</keyword>
<sequence length="354" mass="38271">MPPTEPAGTPTLAERLGAIDPPAADPHPDVATWRPATLDDLDDLVDLHAASARVDHPHWTQHRDELAEQLRLPHVDAVRDTLVGVGRDGRLVAHGAVICPPGRETMVRVFLFGVVHPDVRRRGVGGALLDWQLARAREQLAATGSRLPGWIMAYVEQGVTDAASLLERAGLVPTRHFSTLERDLAAPVAAARPLPAGVRIQPWSERWSESARLARNAAFADHWGSQSTDAESWRLMTAETAFAPSLSFLAVAPDAEADGGERVVAFVVALRNEEDWEGQGFTSAYVRLVGVVREHRGQGLAQALLARHLVAAAEAGLERSTLDVDAENPTGALRLYAGMGYEVAHRHTSHVLVC</sequence>
<evidence type="ECO:0000259" key="1">
    <source>
        <dbReference type="PROSITE" id="PS51186"/>
    </source>
</evidence>
<reference evidence="3" key="1">
    <citation type="journal article" date="2019" name="Int. J. Syst. Evol. Microbiol.">
        <title>The Global Catalogue of Microorganisms (GCM) 10K type strain sequencing project: providing services to taxonomists for standard genome sequencing and annotation.</title>
        <authorList>
            <consortium name="The Broad Institute Genomics Platform"/>
            <consortium name="The Broad Institute Genome Sequencing Center for Infectious Disease"/>
            <person name="Wu L."/>
            <person name="Ma J."/>
        </authorList>
    </citation>
    <scope>NUCLEOTIDE SEQUENCE [LARGE SCALE GENOMIC DNA]</scope>
    <source>
        <strain evidence="3">CGMCC 1.12192</strain>
    </source>
</reference>